<evidence type="ECO:0000313" key="12">
    <source>
        <dbReference type="EMBL" id="ABK42838.1"/>
    </source>
</evidence>
<dbReference type="EMBL" id="CP000471">
    <property type="protein sequence ID" value="ABK42838.1"/>
    <property type="molecule type" value="Genomic_DNA"/>
</dbReference>
<evidence type="ECO:0000256" key="8">
    <source>
        <dbReference type="ARBA" id="ARBA00022989"/>
    </source>
</evidence>
<keyword evidence="7 12" id="KW-0418">Kinase</keyword>
<protein>
    <recommendedName>
        <fullName evidence="3">histidine kinase</fullName>
        <ecNumber evidence="3">2.7.13.3</ecNumber>
    </recommendedName>
</protein>
<dbReference type="InterPro" id="IPR004358">
    <property type="entry name" value="Sig_transdc_His_kin-like_C"/>
</dbReference>
<dbReference type="Gene3D" id="3.30.565.10">
    <property type="entry name" value="Histidine kinase-like ATPase, C-terminal domain"/>
    <property type="match status" value="1"/>
</dbReference>
<dbReference type="Proteomes" id="UP000002586">
    <property type="component" value="Chromosome"/>
</dbReference>
<feature type="domain" description="Histidine kinase" evidence="11">
    <location>
        <begin position="240"/>
        <end position="444"/>
    </location>
</feature>
<dbReference type="InterPro" id="IPR036890">
    <property type="entry name" value="HATPase_C_sf"/>
</dbReference>
<evidence type="ECO:0000313" key="13">
    <source>
        <dbReference type="Proteomes" id="UP000002586"/>
    </source>
</evidence>
<proteinExistence type="predicted"/>
<dbReference type="InterPro" id="IPR005467">
    <property type="entry name" value="His_kinase_dom"/>
</dbReference>
<sequence length="454" mass="50438">MSRSLYARISIPLVLILLLVMGLQWLVVHLALHGLVKEYVASRLDHDADNLLAQLSITAQGVHLAPERLDPIFYKPWSGHYFQIEVGGQTLRSRSLWDKALVLEKVPPGGRLLRQQRGPDQAPLLVLIRGYSKQGQSVNMALAEDFQAATQIVTTLRLFYGGLSLAALLLLLFLVRHHLRRALMPLESAEAQLHALEHGTLQRLDPTAMPLELHPFVHQINSLLAILMNRLQRSRQAAGDLAHAIKTPLALLNQLANDAPFTQHPNLQHALRTQITTIAHLSERTLGLARLSGGQGHGVWLDLAHELNGLLEVMRQLHRDRGLTYHVEPLEPLKIHMDREDLLTLLGNLLDNASRHARHQIHFGAQTSAQVLQLWVADDGPGIPPQARERLLQRGIHGDQPQHGHGLGLAICQQIVLDYQGTLTLNQDPQLLGLQVMLELPAQLAHLAPSTPTT</sequence>
<evidence type="ECO:0000256" key="6">
    <source>
        <dbReference type="ARBA" id="ARBA00022692"/>
    </source>
</evidence>
<dbReference type="SMART" id="SM00387">
    <property type="entry name" value="HATPase_c"/>
    <property type="match status" value="1"/>
</dbReference>
<dbReference type="HOGENOM" id="CLU_000445_42_3_5"/>
<evidence type="ECO:0000256" key="4">
    <source>
        <dbReference type="ARBA" id="ARBA00022553"/>
    </source>
</evidence>
<evidence type="ECO:0000256" key="5">
    <source>
        <dbReference type="ARBA" id="ARBA00022679"/>
    </source>
</evidence>
<accession>A0L4E5</accession>
<dbReference type="GO" id="GO:0000160">
    <property type="term" value="P:phosphorelay signal transduction system"/>
    <property type="evidence" value="ECO:0007669"/>
    <property type="project" value="TreeGrafter"/>
</dbReference>
<dbReference type="EC" id="2.7.13.3" evidence="3"/>
<keyword evidence="13" id="KW-1185">Reference proteome</keyword>
<evidence type="ECO:0000256" key="7">
    <source>
        <dbReference type="ARBA" id="ARBA00022777"/>
    </source>
</evidence>
<keyword evidence="4" id="KW-0597">Phosphoprotein</keyword>
<evidence type="ECO:0000256" key="3">
    <source>
        <dbReference type="ARBA" id="ARBA00012438"/>
    </source>
</evidence>
<name>A0L4E5_MAGMM</name>
<dbReference type="AlphaFoldDB" id="A0L4E5"/>
<evidence type="ECO:0000256" key="1">
    <source>
        <dbReference type="ARBA" id="ARBA00000085"/>
    </source>
</evidence>
<dbReference type="PANTHER" id="PTHR45436:SF5">
    <property type="entry name" value="SENSOR HISTIDINE KINASE TRCS"/>
    <property type="match status" value="1"/>
</dbReference>
<evidence type="ECO:0000259" key="11">
    <source>
        <dbReference type="PROSITE" id="PS50109"/>
    </source>
</evidence>
<reference evidence="13" key="1">
    <citation type="journal article" date="2009" name="Appl. Environ. Microbiol.">
        <title>Complete genome sequence of the chemolithoautotrophic marine magnetotactic coccus strain MC-1.</title>
        <authorList>
            <person name="Schubbe S."/>
            <person name="Williams T.J."/>
            <person name="Xie G."/>
            <person name="Kiss H.E."/>
            <person name="Brettin T.S."/>
            <person name="Martinez D."/>
            <person name="Ross C.A."/>
            <person name="Schuler D."/>
            <person name="Cox B.L."/>
            <person name="Nealson K.H."/>
            <person name="Bazylinski D.A."/>
        </authorList>
    </citation>
    <scope>NUCLEOTIDE SEQUENCE [LARGE SCALE GENOMIC DNA]</scope>
    <source>
        <strain evidence="13">ATCC BAA-1437 / JCM 17883 / MC-1</strain>
    </source>
</reference>
<feature type="transmembrane region" description="Helical" evidence="10">
    <location>
        <begin position="158"/>
        <end position="175"/>
    </location>
</feature>
<dbReference type="STRING" id="156889.Mmc1_0311"/>
<reference evidence="12 13" key="2">
    <citation type="journal article" date="2012" name="Int. J. Syst. Evol. Microbiol.">
        <title>Magnetococcus marinus gen. nov., sp. nov., a marine, magnetotactic bacterium that represents a novel lineage (Magnetococcaceae fam. nov.; Magnetococcales ord. nov.) at the base of the Alphaproteobacteria.</title>
        <authorList>
            <person name="Bazylinski D.A."/>
            <person name="Williams T.J."/>
            <person name="Lefevre C.T."/>
            <person name="Berg R.J."/>
            <person name="Zhang C.L."/>
            <person name="Bowser S.S."/>
            <person name="Dean A.J."/>
            <person name="Beveridge T.J."/>
        </authorList>
    </citation>
    <scope>NUCLEOTIDE SEQUENCE [LARGE SCALE GENOMIC DNA]</scope>
    <source>
        <strain evidence="13">ATCC BAA-1437 / JCM 17883 / MC-1</strain>
    </source>
</reference>
<dbReference type="SUPFAM" id="SSF55874">
    <property type="entry name" value="ATPase domain of HSP90 chaperone/DNA topoisomerase II/histidine kinase"/>
    <property type="match status" value="1"/>
</dbReference>
<comment type="subcellular location">
    <subcellularLocation>
        <location evidence="2">Membrane</location>
    </subcellularLocation>
</comment>
<keyword evidence="6 10" id="KW-0812">Transmembrane</keyword>
<keyword evidence="5" id="KW-0808">Transferase</keyword>
<dbReference type="eggNOG" id="COG4191">
    <property type="taxonomic scope" value="Bacteria"/>
</dbReference>
<dbReference type="PROSITE" id="PS50109">
    <property type="entry name" value="HIS_KIN"/>
    <property type="match status" value="1"/>
</dbReference>
<dbReference type="OrthoDB" id="9804645at2"/>
<dbReference type="InterPro" id="IPR003594">
    <property type="entry name" value="HATPase_dom"/>
</dbReference>
<evidence type="ECO:0000256" key="10">
    <source>
        <dbReference type="SAM" id="Phobius"/>
    </source>
</evidence>
<dbReference type="PANTHER" id="PTHR45436">
    <property type="entry name" value="SENSOR HISTIDINE KINASE YKOH"/>
    <property type="match status" value="1"/>
</dbReference>
<dbReference type="GO" id="GO:0004673">
    <property type="term" value="F:protein histidine kinase activity"/>
    <property type="evidence" value="ECO:0007669"/>
    <property type="project" value="UniProtKB-EC"/>
</dbReference>
<organism evidence="12 13">
    <name type="scientific">Magnetococcus marinus (strain ATCC BAA-1437 / JCM 17883 / MC-1)</name>
    <dbReference type="NCBI Taxonomy" id="156889"/>
    <lineage>
        <taxon>Bacteria</taxon>
        <taxon>Pseudomonadati</taxon>
        <taxon>Pseudomonadota</taxon>
        <taxon>Magnetococcia</taxon>
        <taxon>Magnetococcales</taxon>
        <taxon>Magnetococcaceae</taxon>
        <taxon>Magnetococcus</taxon>
    </lineage>
</organism>
<dbReference type="PRINTS" id="PR00344">
    <property type="entry name" value="BCTRLSENSOR"/>
</dbReference>
<comment type="catalytic activity">
    <reaction evidence="1">
        <text>ATP + protein L-histidine = ADP + protein N-phospho-L-histidine.</text>
        <dbReference type="EC" id="2.7.13.3"/>
    </reaction>
</comment>
<evidence type="ECO:0000256" key="2">
    <source>
        <dbReference type="ARBA" id="ARBA00004370"/>
    </source>
</evidence>
<dbReference type="Pfam" id="PF02518">
    <property type="entry name" value="HATPase_c"/>
    <property type="match status" value="1"/>
</dbReference>
<gene>
    <name evidence="12" type="ordered locus">Mmc1_0311</name>
</gene>
<dbReference type="InterPro" id="IPR050428">
    <property type="entry name" value="TCS_sensor_his_kinase"/>
</dbReference>
<dbReference type="KEGG" id="mgm:Mmc1_0311"/>
<keyword evidence="8 10" id="KW-1133">Transmembrane helix</keyword>
<evidence type="ECO:0000256" key="9">
    <source>
        <dbReference type="ARBA" id="ARBA00023136"/>
    </source>
</evidence>
<dbReference type="GO" id="GO:0005886">
    <property type="term" value="C:plasma membrane"/>
    <property type="evidence" value="ECO:0007669"/>
    <property type="project" value="TreeGrafter"/>
</dbReference>
<dbReference type="RefSeq" id="WP_011712010.1">
    <property type="nucleotide sequence ID" value="NC_008576.1"/>
</dbReference>
<feature type="transmembrane region" description="Helical" evidence="10">
    <location>
        <begin position="12"/>
        <end position="32"/>
    </location>
</feature>
<keyword evidence="9 10" id="KW-0472">Membrane</keyword>